<keyword evidence="9" id="KW-0472">Membrane</keyword>
<feature type="transmembrane region" description="Helical" evidence="9">
    <location>
        <begin position="122"/>
        <end position="139"/>
    </location>
</feature>
<dbReference type="PANTHER" id="PTHR24421">
    <property type="entry name" value="NITRATE/NITRITE SENSOR PROTEIN NARX-RELATED"/>
    <property type="match status" value="1"/>
</dbReference>
<dbReference type="OrthoDB" id="5242012at2"/>
<keyword evidence="4" id="KW-0808">Transferase</keyword>
<evidence type="ECO:0000256" key="8">
    <source>
        <dbReference type="ARBA" id="ARBA00023012"/>
    </source>
</evidence>
<reference evidence="12 13" key="1">
    <citation type="submission" date="2019-07" db="EMBL/GenBank/DDBJ databases">
        <title>Draft genome sequence of Brevibacterium aurantiacum XU54 isolated from Xinjiang China.</title>
        <authorList>
            <person name="Xu X."/>
        </authorList>
    </citation>
    <scope>NUCLEOTIDE SEQUENCE [LARGE SCALE GENOMIC DNA]</scope>
    <source>
        <strain evidence="12 13">XU54</strain>
    </source>
</reference>
<evidence type="ECO:0000256" key="2">
    <source>
        <dbReference type="ARBA" id="ARBA00012438"/>
    </source>
</evidence>
<dbReference type="AlphaFoldDB" id="A0A556CMW6"/>
<dbReference type="Gene3D" id="3.30.565.10">
    <property type="entry name" value="Histidine kinase-like ATPase, C-terminal domain"/>
    <property type="match status" value="1"/>
</dbReference>
<keyword evidence="9" id="KW-1133">Transmembrane helix</keyword>
<protein>
    <recommendedName>
        <fullName evidence="2">histidine kinase</fullName>
        <ecNumber evidence="2">2.7.13.3</ecNumber>
    </recommendedName>
</protein>
<dbReference type="GO" id="GO:0005524">
    <property type="term" value="F:ATP binding"/>
    <property type="evidence" value="ECO:0007669"/>
    <property type="project" value="UniProtKB-KW"/>
</dbReference>
<dbReference type="Pfam" id="PF07730">
    <property type="entry name" value="HisKA_3"/>
    <property type="match status" value="1"/>
</dbReference>
<dbReference type="Proteomes" id="UP000316406">
    <property type="component" value="Unassembled WGS sequence"/>
</dbReference>
<dbReference type="CDD" id="cd16917">
    <property type="entry name" value="HATPase_UhpB-NarQ-NarX-like"/>
    <property type="match status" value="1"/>
</dbReference>
<dbReference type="GO" id="GO:0016020">
    <property type="term" value="C:membrane"/>
    <property type="evidence" value="ECO:0007669"/>
    <property type="project" value="InterPro"/>
</dbReference>
<dbReference type="GO" id="GO:0046983">
    <property type="term" value="F:protein dimerization activity"/>
    <property type="evidence" value="ECO:0007669"/>
    <property type="project" value="InterPro"/>
</dbReference>
<keyword evidence="8" id="KW-0902">Two-component regulatory system</keyword>
<feature type="domain" description="Signal transduction histidine kinase subgroup 3 dimerisation and phosphoacceptor" evidence="11">
    <location>
        <begin position="208"/>
        <end position="272"/>
    </location>
</feature>
<dbReference type="InterPro" id="IPR050482">
    <property type="entry name" value="Sensor_HK_TwoCompSys"/>
</dbReference>
<dbReference type="Pfam" id="PF02518">
    <property type="entry name" value="HATPase_c"/>
    <property type="match status" value="1"/>
</dbReference>
<feature type="transmembrane region" description="Helical" evidence="9">
    <location>
        <begin position="92"/>
        <end position="116"/>
    </location>
</feature>
<dbReference type="GO" id="GO:0000155">
    <property type="term" value="F:phosphorelay sensor kinase activity"/>
    <property type="evidence" value="ECO:0007669"/>
    <property type="project" value="InterPro"/>
</dbReference>
<feature type="transmembrane region" description="Helical" evidence="9">
    <location>
        <begin position="146"/>
        <end position="170"/>
    </location>
</feature>
<keyword evidence="13" id="KW-1185">Reference proteome</keyword>
<organism evidence="12 13">
    <name type="scientific">Brevibacterium aurantiacum</name>
    <dbReference type="NCBI Taxonomy" id="273384"/>
    <lineage>
        <taxon>Bacteria</taxon>
        <taxon>Bacillati</taxon>
        <taxon>Actinomycetota</taxon>
        <taxon>Actinomycetes</taxon>
        <taxon>Micrococcales</taxon>
        <taxon>Brevibacteriaceae</taxon>
        <taxon>Brevibacterium</taxon>
    </lineage>
</organism>
<gene>
    <name evidence="12" type="ORF">FO013_04330</name>
</gene>
<comment type="catalytic activity">
    <reaction evidence="1">
        <text>ATP + protein L-histidine = ADP + protein N-phospho-L-histidine.</text>
        <dbReference type="EC" id="2.7.13.3"/>
    </reaction>
</comment>
<dbReference type="InterPro" id="IPR036890">
    <property type="entry name" value="HATPase_C_sf"/>
</dbReference>
<evidence type="ECO:0000256" key="1">
    <source>
        <dbReference type="ARBA" id="ARBA00000085"/>
    </source>
</evidence>
<dbReference type="Gene3D" id="1.20.5.1930">
    <property type="match status" value="1"/>
</dbReference>
<dbReference type="PANTHER" id="PTHR24421:SF10">
    <property type="entry name" value="NITRATE_NITRITE SENSOR PROTEIN NARQ"/>
    <property type="match status" value="1"/>
</dbReference>
<keyword evidence="6 12" id="KW-0418">Kinase</keyword>
<evidence type="ECO:0000256" key="5">
    <source>
        <dbReference type="ARBA" id="ARBA00022741"/>
    </source>
</evidence>
<comment type="caution">
    <text evidence="12">The sequence shown here is derived from an EMBL/GenBank/DDBJ whole genome shotgun (WGS) entry which is preliminary data.</text>
</comment>
<keyword evidence="9" id="KW-0812">Transmembrane</keyword>
<dbReference type="SUPFAM" id="SSF55874">
    <property type="entry name" value="ATPase domain of HSP90 chaperone/DNA topoisomerase II/histidine kinase"/>
    <property type="match status" value="1"/>
</dbReference>
<evidence type="ECO:0000256" key="3">
    <source>
        <dbReference type="ARBA" id="ARBA00022553"/>
    </source>
</evidence>
<evidence type="ECO:0000256" key="7">
    <source>
        <dbReference type="ARBA" id="ARBA00022840"/>
    </source>
</evidence>
<dbReference type="EC" id="2.7.13.3" evidence="2"/>
<feature type="domain" description="Histidine kinase/HSP90-like ATPase" evidence="10">
    <location>
        <begin position="309"/>
        <end position="392"/>
    </location>
</feature>
<dbReference type="InterPro" id="IPR011712">
    <property type="entry name" value="Sig_transdc_His_kin_sub3_dim/P"/>
</dbReference>
<proteinExistence type="predicted"/>
<dbReference type="InterPro" id="IPR003594">
    <property type="entry name" value="HATPase_dom"/>
</dbReference>
<evidence type="ECO:0000256" key="4">
    <source>
        <dbReference type="ARBA" id="ARBA00022679"/>
    </source>
</evidence>
<feature type="transmembrane region" description="Helical" evidence="9">
    <location>
        <begin position="34"/>
        <end position="56"/>
    </location>
</feature>
<evidence type="ECO:0000259" key="10">
    <source>
        <dbReference type="Pfam" id="PF02518"/>
    </source>
</evidence>
<keyword evidence="3" id="KW-0597">Phosphoprotein</keyword>
<evidence type="ECO:0000256" key="9">
    <source>
        <dbReference type="SAM" id="Phobius"/>
    </source>
</evidence>
<evidence type="ECO:0000313" key="12">
    <source>
        <dbReference type="EMBL" id="TSI18769.1"/>
    </source>
</evidence>
<evidence type="ECO:0000259" key="11">
    <source>
        <dbReference type="Pfam" id="PF07730"/>
    </source>
</evidence>
<keyword evidence="7" id="KW-0067">ATP-binding</keyword>
<evidence type="ECO:0000313" key="13">
    <source>
        <dbReference type="Proteomes" id="UP000316406"/>
    </source>
</evidence>
<evidence type="ECO:0000256" key="6">
    <source>
        <dbReference type="ARBA" id="ARBA00022777"/>
    </source>
</evidence>
<sequence length="394" mass="42960">MGPGARRCYDRPMPWPTSLTARIPRESRMFVTRWSASVLGILWGVLLCLPLLLAAIPASTSRLSRRVLAWERTRQERGFGVIMGSGPMTRGFFVLNGVVAGLIAIPVLNLLMGFLLVTIGSLIQGLFIGGSITIGFDFWTISQPTLFVGVLYGAANLIGVIVLAEFANWLHGRIDSRFTETSRPNAPHTRITQLLMTRHGVVMAIDEERRRIERDLHDGVQQNVVSLSVLVARAQRAKDQDKVSALLDDALVQSQDLIDEMREVAWRVYPTALDEHGLGTVLHRVADHCPIPVTLTDVPARRVSQASESAAYFVVREAVTNVVKHANASTIRISVIAEEQKLIAEVIDDGTGGADPAGSGLKGLSRRVGALDGTMTIESTENVGTTVRAEIPYV</sequence>
<name>A0A556CMW6_BREAU</name>
<accession>A0A556CMW6</accession>
<dbReference type="EMBL" id="VLTK01000002">
    <property type="protein sequence ID" value="TSI18769.1"/>
    <property type="molecule type" value="Genomic_DNA"/>
</dbReference>
<keyword evidence="5" id="KW-0547">Nucleotide-binding</keyword>